<protein>
    <recommendedName>
        <fullName evidence="4">Type I restriction modification DNA specificity domain-containing protein</fullName>
    </recommendedName>
</protein>
<feature type="domain" description="Type I restriction modification DNA specificity" evidence="4">
    <location>
        <begin position="6"/>
        <end position="188"/>
    </location>
</feature>
<evidence type="ECO:0000313" key="5">
    <source>
        <dbReference type="EMBL" id="OMD44048.1"/>
    </source>
</evidence>
<dbReference type="PANTHER" id="PTHR30408:SF13">
    <property type="entry name" value="TYPE I RESTRICTION ENZYME HINDI SPECIFICITY SUBUNIT"/>
    <property type="match status" value="1"/>
</dbReference>
<dbReference type="RefSeq" id="WP_076116329.1">
    <property type="nucleotide sequence ID" value="NZ_MPTC01000001.1"/>
</dbReference>
<organism evidence="5 6">
    <name type="scientific">Paenibacillus odorifer</name>
    <dbReference type="NCBI Taxonomy" id="189426"/>
    <lineage>
        <taxon>Bacteria</taxon>
        <taxon>Bacillati</taxon>
        <taxon>Bacillota</taxon>
        <taxon>Bacilli</taxon>
        <taxon>Bacillales</taxon>
        <taxon>Paenibacillaceae</taxon>
        <taxon>Paenibacillus</taxon>
    </lineage>
</organism>
<evidence type="ECO:0000313" key="6">
    <source>
        <dbReference type="Proteomes" id="UP000187439"/>
    </source>
</evidence>
<evidence type="ECO:0000256" key="3">
    <source>
        <dbReference type="ARBA" id="ARBA00023125"/>
    </source>
</evidence>
<comment type="similarity">
    <text evidence="1">Belongs to the type-I restriction system S methylase family.</text>
</comment>
<evidence type="ECO:0000256" key="2">
    <source>
        <dbReference type="ARBA" id="ARBA00022747"/>
    </source>
</evidence>
<dbReference type="InterPro" id="IPR000055">
    <property type="entry name" value="Restrct_endonuc_typeI_TRD"/>
</dbReference>
<dbReference type="GO" id="GO:0003677">
    <property type="term" value="F:DNA binding"/>
    <property type="evidence" value="ECO:0007669"/>
    <property type="project" value="UniProtKB-KW"/>
</dbReference>
<dbReference type="Gene3D" id="3.90.220.20">
    <property type="entry name" value="DNA methylase specificity domains"/>
    <property type="match status" value="2"/>
</dbReference>
<dbReference type="InterPro" id="IPR052021">
    <property type="entry name" value="Type-I_RS_S_subunit"/>
</dbReference>
<proteinExistence type="inferred from homology"/>
<keyword evidence="3" id="KW-0238">DNA-binding</keyword>
<dbReference type="InterPro" id="IPR044946">
    <property type="entry name" value="Restrct_endonuc_typeI_TRD_sf"/>
</dbReference>
<dbReference type="PANTHER" id="PTHR30408">
    <property type="entry name" value="TYPE-1 RESTRICTION ENZYME ECOKI SPECIFICITY PROTEIN"/>
    <property type="match status" value="1"/>
</dbReference>
<dbReference type="Proteomes" id="UP000187439">
    <property type="component" value="Unassembled WGS sequence"/>
</dbReference>
<reference evidence="5 6" key="1">
    <citation type="submission" date="2016-10" db="EMBL/GenBank/DDBJ databases">
        <title>Paenibacillus species isolates.</title>
        <authorList>
            <person name="Beno S.M."/>
        </authorList>
    </citation>
    <scope>NUCLEOTIDE SEQUENCE [LARGE SCALE GENOMIC DNA]</scope>
    <source>
        <strain evidence="5 6">FSL H7-0710</strain>
    </source>
</reference>
<sequence length="411" mass="46880">MSFENHDWSTLTLDELCQVTDCQHKTAPTVTYKTQFRMLRTTNIRKGRIISDDARYVTEETYEAWSVRGKLVENDVILTREAPMGEVGIIKSTNEKFFLGQRMLQLKAKTDKILPYFLYYSLLAPEVQNQIKIHEGTGSVVSNIRIPALKKFKLKVPALKTQEAVVNILRGIDDKIDLNNNINKNLEEMAQALFKRWFVDFEFPNENGEPYKSSGGEFEGSDMGLIPKGWGVGTFGDITVCFDSKRIPLSKQERESLAKIYPYYGAASLMDKVDDYLFDGVFVLMGEDGSVIDDAGYPILQYVWGKFWVNNHAHVLKGKSSFSEEYIYLLLKRTYVNQIVTGAVQPKINQKNMNSLKVVIPTNYVLLKFNDIVTEMFELIRNGIDQNSILTSTRESILPKLMSGEIRVPVE</sequence>
<dbReference type="CDD" id="cd17262">
    <property type="entry name" value="RMtype1_S_Aco12261I-TRD2-CR2"/>
    <property type="match status" value="1"/>
</dbReference>
<comment type="caution">
    <text evidence="5">The sequence shown here is derived from an EMBL/GenBank/DDBJ whole genome shotgun (WGS) entry which is preliminary data.</text>
</comment>
<gene>
    <name evidence="5" type="ORF">BSK52_00415</name>
</gene>
<dbReference type="EMBL" id="MPTC01000001">
    <property type="protein sequence ID" value="OMD44048.1"/>
    <property type="molecule type" value="Genomic_DNA"/>
</dbReference>
<feature type="domain" description="Type I restriction modification DNA specificity" evidence="4">
    <location>
        <begin position="227"/>
        <end position="361"/>
    </location>
</feature>
<dbReference type="Pfam" id="PF01420">
    <property type="entry name" value="Methylase_S"/>
    <property type="match status" value="2"/>
</dbReference>
<dbReference type="GO" id="GO:0009307">
    <property type="term" value="P:DNA restriction-modification system"/>
    <property type="evidence" value="ECO:0007669"/>
    <property type="project" value="UniProtKB-KW"/>
</dbReference>
<accession>A0A1R0Y9J3</accession>
<evidence type="ECO:0000259" key="4">
    <source>
        <dbReference type="Pfam" id="PF01420"/>
    </source>
</evidence>
<evidence type="ECO:0000256" key="1">
    <source>
        <dbReference type="ARBA" id="ARBA00010923"/>
    </source>
</evidence>
<dbReference type="SUPFAM" id="SSF116734">
    <property type="entry name" value="DNA methylase specificity domain"/>
    <property type="match status" value="2"/>
</dbReference>
<dbReference type="AlphaFoldDB" id="A0A1R0Y9J3"/>
<name>A0A1R0Y9J3_9BACL</name>
<dbReference type="OrthoDB" id="9795776at2"/>
<keyword evidence="2" id="KW-0680">Restriction system</keyword>